<organism evidence="2">
    <name type="scientific">marine sediment metagenome</name>
    <dbReference type="NCBI Taxonomy" id="412755"/>
    <lineage>
        <taxon>unclassified sequences</taxon>
        <taxon>metagenomes</taxon>
        <taxon>ecological metagenomes</taxon>
    </lineage>
</organism>
<feature type="domain" description="C2H2-type" evidence="1">
    <location>
        <begin position="101"/>
        <end position="125"/>
    </location>
</feature>
<sequence>MPSERDGFYWEVLRVLQANGFSRPRARALYLELEQVIEKQLVTGQLHLRGLLTVHVSAKKERTIDGWTGDFKRTKFVVRAGAKVGERLKRLATDRAKFAQLICPLCDTEFGEFEDLKQHMVEHDG</sequence>
<evidence type="ECO:0000313" key="2">
    <source>
        <dbReference type="EMBL" id="KKL54388.1"/>
    </source>
</evidence>
<dbReference type="AlphaFoldDB" id="A0A0F9CYG7"/>
<accession>A0A0F9CYG7</accession>
<comment type="caution">
    <text evidence="2">The sequence shown here is derived from an EMBL/GenBank/DDBJ whole genome shotgun (WGS) entry which is preliminary data.</text>
</comment>
<evidence type="ECO:0000259" key="1">
    <source>
        <dbReference type="PROSITE" id="PS50157"/>
    </source>
</evidence>
<dbReference type="PROSITE" id="PS00028">
    <property type="entry name" value="ZINC_FINGER_C2H2_1"/>
    <property type="match status" value="1"/>
</dbReference>
<name>A0A0F9CYG7_9ZZZZ</name>
<gene>
    <name evidence="2" type="ORF">LCGC14_2265930</name>
</gene>
<dbReference type="InterPro" id="IPR013087">
    <property type="entry name" value="Znf_C2H2_type"/>
</dbReference>
<protein>
    <recommendedName>
        <fullName evidence="1">C2H2-type domain-containing protein</fullName>
    </recommendedName>
</protein>
<dbReference type="EMBL" id="LAZR01031217">
    <property type="protein sequence ID" value="KKL54388.1"/>
    <property type="molecule type" value="Genomic_DNA"/>
</dbReference>
<proteinExistence type="predicted"/>
<dbReference type="PROSITE" id="PS50157">
    <property type="entry name" value="ZINC_FINGER_C2H2_2"/>
    <property type="match status" value="1"/>
</dbReference>
<reference evidence="2" key="1">
    <citation type="journal article" date="2015" name="Nature">
        <title>Complex archaea that bridge the gap between prokaryotes and eukaryotes.</title>
        <authorList>
            <person name="Spang A."/>
            <person name="Saw J.H."/>
            <person name="Jorgensen S.L."/>
            <person name="Zaremba-Niedzwiedzka K."/>
            <person name="Martijn J."/>
            <person name="Lind A.E."/>
            <person name="van Eijk R."/>
            <person name="Schleper C."/>
            <person name="Guy L."/>
            <person name="Ettema T.J."/>
        </authorList>
    </citation>
    <scope>NUCLEOTIDE SEQUENCE</scope>
</reference>